<organism evidence="1 4">
    <name type="scientific">Plasmodium ovale curtisi</name>
    <dbReference type="NCBI Taxonomy" id="864141"/>
    <lineage>
        <taxon>Eukaryota</taxon>
        <taxon>Sar</taxon>
        <taxon>Alveolata</taxon>
        <taxon>Apicomplexa</taxon>
        <taxon>Aconoidasida</taxon>
        <taxon>Haemosporida</taxon>
        <taxon>Plasmodiidae</taxon>
        <taxon>Plasmodium</taxon>
        <taxon>Plasmodium (Plasmodium)</taxon>
    </lineage>
</organism>
<dbReference type="AlphaFoldDB" id="A0A1A8VIB9"/>
<evidence type="ECO:0000313" key="1">
    <source>
        <dbReference type="EMBL" id="SBS80183.1"/>
    </source>
</evidence>
<reference evidence="1" key="1">
    <citation type="submission" date="2016-05" db="EMBL/GenBank/DDBJ databases">
        <authorList>
            <person name="Lavstsen T."/>
            <person name="Jespersen J.S."/>
        </authorList>
    </citation>
    <scope>NUCLEOTIDE SEQUENCE [LARGE SCALE GENOMIC DNA]</scope>
</reference>
<proteinExistence type="predicted"/>
<name>A0A1A8VIB9_PLAOA</name>
<reference evidence="3 4" key="2">
    <citation type="submission" date="2016-05" db="EMBL/GenBank/DDBJ databases">
        <authorList>
            <person name="Naeem Raeece"/>
        </authorList>
    </citation>
    <scope>NUCLEOTIDE SEQUENCE [LARGE SCALE GENOMIC DNA]</scope>
</reference>
<sequence>MYRCLNNDNVPDQSVFVYSDRSMKEQIEKSSTLTDAYAPIVTIIPLPFRASRKEKCSILGNKKRYRNRIHKNNLQSK</sequence>
<evidence type="ECO:0000313" key="2">
    <source>
        <dbReference type="EMBL" id="SBS80856.1"/>
    </source>
</evidence>
<protein>
    <submittedName>
        <fullName evidence="1">Uncharacterized protein</fullName>
    </submittedName>
</protein>
<dbReference type="EMBL" id="FLQU01000050">
    <property type="protein sequence ID" value="SBS80183.1"/>
    <property type="molecule type" value="Genomic_DNA"/>
</dbReference>
<gene>
    <name evidence="2" type="ORF">POVCU1_003350</name>
    <name evidence="1" type="ORF">POVCU2_0003790</name>
</gene>
<dbReference type="EMBL" id="FLQV01000072">
    <property type="protein sequence ID" value="SBS80856.1"/>
    <property type="molecule type" value="Genomic_DNA"/>
</dbReference>
<evidence type="ECO:0000313" key="4">
    <source>
        <dbReference type="Proteomes" id="UP000078560"/>
    </source>
</evidence>
<dbReference type="Proteomes" id="UP000078546">
    <property type="component" value="Unassembled WGS sequence"/>
</dbReference>
<evidence type="ECO:0000313" key="3">
    <source>
        <dbReference type="Proteomes" id="UP000078546"/>
    </source>
</evidence>
<accession>A0A1A8VIB9</accession>
<dbReference type="Proteomes" id="UP000078560">
    <property type="component" value="Unassembled WGS sequence"/>
</dbReference>